<dbReference type="PANTHER" id="PTHR22916:SF51">
    <property type="entry name" value="GLYCOSYLTRANSFERASE EPSH-RELATED"/>
    <property type="match status" value="1"/>
</dbReference>
<dbReference type="SUPFAM" id="SSF53448">
    <property type="entry name" value="Nucleotide-diphospho-sugar transferases"/>
    <property type="match status" value="1"/>
</dbReference>
<evidence type="ECO:0000259" key="3">
    <source>
        <dbReference type="Pfam" id="PF00535"/>
    </source>
</evidence>
<dbReference type="GO" id="GO:0016758">
    <property type="term" value="F:hexosyltransferase activity"/>
    <property type="evidence" value="ECO:0007669"/>
    <property type="project" value="UniProtKB-ARBA"/>
</dbReference>
<dbReference type="InterPro" id="IPR001173">
    <property type="entry name" value="Glyco_trans_2-like"/>
</dbReference>
<dbReference type="PANTHER" id="PTHR22916">
    <property type="entry name" value="GLYCOSYLTRANSFERASE"/>
    <property type="match status" value="1"/>
</dbReference>
<evidence type="ECO:0000313" key="5">
    <source>
        <dbReference type="Proteomes" id="UP000642553"/>
    </source>
</evidence>
<dbReference type="Gene3D" id="3.90.550.10">
    <property type="entry name" value="Spore Coat Polysaccharide Biosynthesis Protein SpsA, Chain A"/>
    <property type="match status" value="1"/>
</dbReference>
<name>A0AAE6TA01_9BACT</name>
<dbReference type="AlphaFoldDB" id="A0AAE6TA01"/>
<organism evidence="4 5">
    <name type="scientific">Akkermansia massiliensis</name>
    <dbReference type="NCBI Taxonomy" id="2927224"/>
    <lineage>
        <taxon>Bacteria</taxon>
        <taxon>Pseudomonadati</taxon>
        <taxon>Verrucomicrobiota</taxon>
        <taxon>Verrucomicrobiia</taxon>
        <taxon>Verrucomicrobiales</taxon>
        <taxon>Akkermansiaceae</taxon>
        <taxon>Akkermansia</taxon>
    </lineage>
</organism>
<dbReference type="Proteomes" id="UP000642553">
    <property type="component" value="Chromosome"/>
</dbReference>
<dbReference type="CDD" id="cd00761">
    <property type="entry name" value="Glyco_tranf_GTA_type"/>
    <property type="match status" value="1"/>
</dbReference>
<keyword evidence="1" id="KW-0328">Glycosyltransferase</keyword>
<dbReference type="InterPro" id="IPR029044">
    <property type="entry name" value="Nucleotide-diphossugar_trans"/>
</dbReference>
<gene>
    <name evidence="4" type="ORF">DMI76_05785</name>
</gene>
<dbReference type="Pfam" id="PF00535">
    <property type="entry name" value="Glycos_transf_2"/>
    <property type="match status" value="1"/>
</dbReference>
<keyword evidence="2" id="KW-0808">Transferase</keyword>
<dbReference type="EMBL" id="CP029701">
    <property type="protein sequence ID" value="QHV62903.1"/>
    <property type="molecule type" value="Genomic_DNA"/>
</dbReference>
<proteinExistence type="predicted"/>
<protein>
    <recommendedName>
        <fullName evidence="3">Glycosyltransferase 2-like domain-containing protein</fullName>
    </recommendedName>
</protein>
<evidence type="ECO:0000313" key="4">
    <source>
        <dbReference type="EMBL" id="QHV62903.1"/>
    </source>
</evidence>
<sequence>MSAAVSIIVPCYNVAPYLDKCMESLTLQTLGDLEIICVNDGSGDDTPAILRAWAERDGRIRVVDRENGGLSAARNTGMALAGGEYIGFVDPDDYVEHSMYGRLLEKARRSDADVTACGYTGFSDRDGSILEKWSLSPEEGVEENVQACVFQENAVWRRMAAVAWNKLYKREFLERNGLRFEPRFRQGEDDAFWLMVLAHASRLAVIPDRLYWYRRQREGAISLPWEEEGCPLPLVADRLLYATAYWKKCGWLESGLERGWVLHALWYYLLVHLVPAHKPLPRLNAEEWTRLHGKFREWFSLVGGADRLRGLDKWETSFCRLLEQPAERPGWLRRRWWKRLSLRRGRRGRYSALRLLLASAGEKNHS</sequence>
<dbReference type="RefSeq" id="WP_102721111.1">
    <property type="nucleotide sequence ID" value="NZ_CP029701.1"/>
</dbReference>
<accession>A0AAE6TA01</accession>
<reference evidence="4" key="1">
    <citation type="submission" date="2018-05" db="EMBL/GenBank/DDBJ databases">
        <title>Complete genome sequnece of Akkermansia muciniphila EB-AMDK-40.</title>
        <authorList>
            <person name="Nam Y.-D."/>
            <person name="Chung W.-H."/>
            <person name="Park Y.S."/>
            <person name="Kang J."/>
        </authorList>
    </citation>
    <scope>NUCLEOTIDE SEQUENCE</scope>
    <source>
        <strain evidence="4">EB-AMDK-40</strain>
    </source>
</reference>
<evidence type="ECO:0000256" key="2">
    <source>
        <dbReference type="ARBA" id="ARBA00022679"/>
    </source>
</evidence>
<evidence type="ECO:0000256" key="1">
    <source>
        <dbReference type="ARBA" id="ARBA00022676"/>
    </source>
</evidence>
<feature type="domain" description="Glycosyltransferase 2-like" evidence="3">
    <location>
        <begin position="6"/>
        <end position="129"/>
    </location>
</feature>